<proteinExistence type="predicted"/>
<dbReference type="InterPro" id="IPR014044">
    <property type="entry name" value="CAP_dom"/>
</dbReference>
<dbReference type="PANTHER" id="PTHR31157:SF1">
    <property type="entry name" value="SCP DOMAIN-CONTAINING PROTEIN"/>
    <property type="match status" value="1"/>
</dbReference>
<dbReference type="CDD" id="cd05379">
    <property type="entry name" value="CAP_bacterial"/>
    <property type="match status" value="1"/>
</dbReference>
<name>A0A1H0F477_9PSEU</name>
<dbReference type="PANTHER" id="PTHR31157">
    <property type="entry name" value="SCP DOMAIN-CONTAINING PROTEIN"/>
    <property type="match status" value="1"/>
</dbReference>
<dbReference type="Proteomes" id="UP000199651">
    <property type="component" value="Unassembled WGS sequence"/>
</dbReference>
<keyword evidence="3" id="KW-1185">Reference proteome</keyword>
<dbReference type="EMBL" id="FNJB01000001">
    <property type="protein sequence ID" value="SDN89467.1"/>
    <property type="molecule type" value="Genomic_DNA"/>
</dbReference>
<evidence type="ECO:0000313" key="2">
    <source>
        <dbReference type="EMBL" id="SDN89467.1"/>
    </source>
</evidence>
<protein>
    <submittedName>
        <fullName evidence="2">Cysteine-rich secretory protein family protein</fullName>
    </submittedName>
</protein>
<sequence length="119" mass="12951">MLTLVNRERAAAGCPALRWDDRLGVAARAHSVDMAARNYFSHTSLDGRSSADRMRAQGYPKPGGENIGAGYRTPEAAMKGWMNSSGHRANVLDCRYQALGVGVGKGGKWGIYWTQNFGF</sequence>
<evidence type="ECO:0000313" key="3">
    <source>
        <dbReference type="Proteomes" id="UP000199651"/>
    </source>
</evidence>
<dbReference type="Gene3D" id="3.40.33.10">
    <property type="entry name" value="CAP"/>
    <property type="match status" value="1"/>
</dbReference>
<dbReference type="STRING" id="504798.SAMN05421871_103646"/>
<gene>
    <name evidence="2" type="ORF">SAMN05192558_101224</name>
</gene>
<evidence type="ECO:0000259" key="1">
    <source>
        <dbReference type="Pfam" id="PF00188"/>
    </source>
</evidence>
<feature type="domain" description="SCP" evidence="1">
    <location>
        <begin position="2"/>
        <end position="117"/>
    </location>
</feature>
<dbReference type="Pfam" id="PF00188">
    <property type="entry name" value="CAP"/>
    <property type="match status" value="1"/>
</dbReference>
<dbReference type="AlphaFoldDB" id="A0A1H0F477"/>
<dbReference type="InterPro" id="IPR035940">
    <property type="entry name" value="CAP_sf"/>
</dbReference>
<accession>A0A1H0F477</accession>
<reference evidence="3" key="1">
    <citation type="submission" date="2016-10" db="EMBL/GenBank/DDBJ databases">
        <authorList>
            <person name="Varghese N."/>
            <person name="Submissions S."/>
        </authorList>
    </citation>
    <scope>NUCLEOTIDE SEQUENCE [LARGE SCALE GENOMIC DNA]</scope>
    <source>
        <strain evidence="3">IBRC-M 10655</strain>
    </source>
</reference>
<dbReference type="RefSeq" id="WP_228769588.1">
    <property type="nucleotide sequence ID" value="NZ_FNDV01000003.1"/>
</dbReference>
<dbReference type="SUPFAM" id="SSF55797">
    <property type="entry name" value="PR-1-like"/>
    <property type="match status" value="1"/>
</dbReference>
<organism evidence="2 3">
    <name type="scientific">Actinokineospora alba</name>
    <dbReference type="NCBI Taxonomy" id="504798"/>
    <lineage>
        <taxon>Bacteria</taxon>
        <taxon>Bacillati</taxon>
        <taxon>Actinomycetota</taxon>
        <taxon>Actinomycetes</taxon>
        <taxon>Pseudonocardiales</taxon>
        <taxon>Pseudonocardiaceae</taxon>
        <taxon>Actinokineospora</taxon>
    </lineage>
</organism>